<dbReference type="CDD" id="cd02980">
    <property type="entry name" value="TRX_Fd_family"/>
    <property type="match status" value="1"/>
</dbReference>
<evidence type="ECO:0000313" key="2">
    <source>
        <dbReference type="Proteomes" id="UP000230821"/>
    </source>
</evidence>
<protein>
    <submittedName>
        <fullName evidence="1">2Fe-2S ferredoxin</fullName>
    </submittedName>
</protein>
<dbReference type="Gene3D" id="3.40.30.10">
    <property type="entry name" value="Glutaredoxin"/>
    <property type="match status" value="1"/>
</dbReference>
<evidence type="ECO:0000313" key="1">
    <source>
        <dbReference type="EMBL" id="PIE34160.1"/>
    </source>
</evidence>
<dbReference type="Proteomes" id="UP000230821">
    <property type="component" value="Unassembled WGS sequence"/>
</dbReference>
<reference evidence="1 2" key="1">
    <citation type="submission" date="2017-10" db="EMBL/GenBank/DDBJ databases">
        <title>Novel microbial diversity and functional potential in the marine mammal oral microbiome.</title>
        <authorList>
            <person name="Dudek N.K."/>
            <person name="Sun C.L."/>
            <person name="Burstein D."/>
            <person name="Kantor R.S."/>
            <person name="Aliaga Goltsman D.S."/>
            <person name="Bik E.M."/>
            <person name="Thomas B.C."/>
            <person name="Banfield J.F."/>
            <person name="Relman D.A."/>
        </authorList>
    </citation>
    <scope>NUCLEOTIDE SEQUENCE [LARGE SCALE GENOMIC DNA]</scope>
    <source>
        <strain evidence="1">DOLJORAL78_47_16</strain>
    </source>
</reference>
<dbReference type="EMBL" id="PDSK01000091">
    <property type="protein sequence ID" value="PIE34160.1"/>
    <property type="molecule type" value="Genomic_DNA"/>
</dbReference>
<sequence>MKSLEELRKIKERALEIKKIKEGKARVIITIGMATDGIAAGARDTMKAIMDYIREHNLEDVLVTQTGYMGTPEHGPIVDVKVKDAPKVRYGHIKSPQVPKIMEEHVVSGNPVSEWVLELETSEDE</sequence>
<dbReference type="InterPro" id="IPR036249">
    <property type="entry name" value="Thioredoxin-like_sf"/>
</dbReference>
<proteinExistence type="predicted"/>
<dbReference type="AlphaFoldDB" id="A0A2G6KFI7"/>
<organism evidence="1 2">
    <name type="scientific">candidate division KSB3 bacterium</name>
    <dbReference type="NCBI Taxonomy" id="2044937"/>
    <lineage>
        <taxon>Bacteria</taxon>
        <taxon>candidate division KSB3</taxon>
    </lineage>
</organism>
<gene>
    <name evidence="1" type="ORF">CSA56_08460</name>
</gene>
<comment type="caution">
    <text evidence="1">The sequence shown here is derived from an EMBL/GenBank/DDBJ whole genome shotgun (WGS) entry which is preliminary data.</text>
</comment>
<name>A0A2G6KFI7_9BACT</name>
<accession>A0A2G6KFI7</accession>
<dbReference type="SUPFAM" id="SSF52833">
    <property type="entry name" value="Thioredoxin-like"/>
    <property type="match status" value="1"/>
</dbReference>